<dbReference type="InterPro" id="IPR006528">
    <property type="entry name" value="Phage_head_morphogenesis_dom"/>
</dbReference>
<name>A0A1U9JXM5_9BURK</name>
<accession>A0A1U9JXM5</accession>
<feature type="domain" description="Phage head morphogenesis" evidence="1">
    <location>
        <begin position="160"/>
        <end position="271"/>
    </location>
</feature>
<dbReference type="EMBL" id="CP019697">
    <property type="protein sequence ID" value="AQS50545.1"/>
    <property type="molecule type" value="Genomic_DNA"/>
</dbReference>
<reference evidence="2 3" key="1">
    <citation type="submission" date="2017-01" db="EMBL/GenBank/DDBJ databases">
        <title>Complete Genome Sequence of Paenalcaligenes hominis, Isolated from a paraplegic Patient with neurogenic bladder.</title>
        <authorList>
            <person name="Mukhopadhyay R."/>
            <person name="Joaquin J."/>
            <person name="Hogue R."/>
            <person name="Kilaru A."/>
            <person name="Jospin G."/>
            <person name="Mars K."/>
            <person name="Eisen J.A."/>
            <person name="Chaturvedi V."/>
        </authorList>
    </citation>
    <scope>NUCLEOTIDE SEQUENCE [LARGE SCALE GENOMIC DNA]</scope>
    <source>
        <strain evidence="2 3">15S00501</strain>
    </source>
</reference>
<sequence length="398" mass="44299">MASLRDAQRAIVAALAQHASYAYRSSSTVVNQLNREIDRLGKELTDTLYPLLEELSAAEKEAFLAGRYHTKGLKALNAEIEQHAKRLDEVIQAIWAGSALELARYEALYIAEVMDKAVDGLKKVSADPKAILKKASERPVFGGELLDALLSQAVERNKAQVYSAIRQGFADGQTNSEVIRALRGTEALKYQDGLMHQSKVNVERVVRTARNHIGNIAYEDVYEKLGVAYVVVVATLDGRTSKYCAAMDGTRYKVGDAYPRPPYHPNCRTMLAPSMDGDLVGDRPFVRSLKVRGGYKIGVDGERVPLPPQFRAVGKMTKAQRAKAGLEIGQVKAGTNYGKWFANQDAAFQQEWLGPKRYKLYKEGGYDLSRFIDPRGRQYTLEELRQRDAETFRSVFGG</sequence>
<evidence type="ECO:0000259" key="1">
    <source>
        <dbReference type="Pfam" id="PF04233"/>
    </source>
</evidence>
<evidence type="ECO:0000313" key="3">
    <source>
        <dbReference type="Proteomes" id="UP000189369"/>
    </source>
</evidence>
<dbReference type="AlphaFoldDB" id="A0A1U9JXM5"/>
<dbReference type="Pfam" id="PF04233">
    <property type="entry name" value="Phage_Mu_F"/>
    <property type="match status" value="1"/>
</dbReference>
<dbReference type="NCBIfam" id="TIGR01641">
    <property type="entry name" value="phageSPP1_gp7"/>
    <property type="match status" value="1"/>
</dbReference>
<dbReference type="STRING" id="643674.PAEH1_01450"/>
<dbReference type="Proteomes" id="UP000189369">
    <property type="component" value="Chromosome"/>
</dbReference>
<protein>
    <recommendedName>
        <fullName evidence="1">Phage head morphogenesis domain-containing protein</fullName>
    </recommendedName>
</protein>
<evidence type="ECO:0000313" key="2">
    <source>
        <dbReference type="EMBL" id="AQS50545.1"/>
    </source>
</evidence>
<gene>
    <name evidence="2" type="ORF">PAEH1_01450</name>
</gene>
<organism evidence="2 3">
    <name type="scientific">Paenalcaligenes hominis</name>
    <dbReference type="NCBI Taxonomy" id="643674"/>
    <lineage>
        <taxon>Bacteria</taxon>
        <taxon>Pseudomonadati</taxon>
        <taxon>Pseudomonadota</taxon>
        <taxon>Betaproteobacteria</taxon>
        <taxon>Burkholderiales</taxon>
        <taxon>Alcaligenaceae</taxon>
        <taxon>Paenalcaligenes</taxon>
    </lineage>
</organism>
<proteinExistence type="predicted"/>
<dbReference type="KEGG" id="phn:PAEH1_01450"/>
<dbReference type="OrthoDB" id="8614104at2"/>